<dbReference type="SUPFAM" id="SSF55129">
    <property type="entry name" value="Ribosomal protein L30p/L7e"/>
    <property type="match status" value="1"/>
</dbReference>
<dbReference type="GO" id="GO:0000463">
    <property type="term" value="P:maturation of LSU-rRNA from tricistronic rRNA transcript (SSU-rRNA, 5.8S rRNA, LSU-rRNA)"/>
    <property type="evidence" value="ECO:0007669"/>
    <property type="project" value="TreeGrafter"/>
</dbReference>
<organism evidence="1 2">
    <name type="scientific">Neotoma lepida</name>
    <name type="common">Desert woodrat</name>
    <dbReference type="NCBI Taxonomy" id="56216"/>
    <lineage>
        <taxon>Eukaryota</taxon>
        <taxon>Metazoa</taxon>
        <taxon>Chordata</taxon>
        <taxon>Craniata</taxon>
        <taxon>Vertebrata</taxon>
        <taxon>Euteleostomi</taxon>
        <taxon>Mammalia</taxon>
        <taxon>Eutheria</taxon>
        <taxon>Euarchontoglires</taxon>
        <taxon>Glires</taxon>
        <taxon>Rodentia</taxon>
        <taxon>Myomorpha</taxon>
        <taxon>Muroidea</taxon>
        <taxon>Cricetidae</taxon>
        <taxon>Neotominae</taxon>
        <taxon>Neotoma</taxon>
    </lineage>
</organism>
<dbReference type="GO" id="GO:0022625">
    <property type="term" value="C:cytosolic large ribosomal subunit"/>
    <property type="evidence" value="ECO:0007669"/>
    <property type="project" value="TreeGrafter"/>
</dbReference>
<proteinExistence type="predicted"/>
<comment type="caution">
    <text evidence="1">The sequence shown here is derived from an EMBL/GenBank/DDBJ whole genome shotgun (WGS) entry which is preliminary data.</text>
</comment>
<protein>
    <submittedName>
        <fullName evidence="1">Uncharacterized protein</fullName>
    </submittedName>
</protein>
<dbReference type="PANTHER" id="PTHR11524">
    <property type="entry name" value="60S RIBOSOMAL PROTEIN L7"/>
    <property type="match status" value="1"/>
</dbReference>
<evidence type="ECO:0000313" key="2">
    <source>
        <dbReference type="Proteomes" id="UP000092124"/>
    </source>
</evidence>
<dbReference type="GO" id="GO:0003735">
    <property type="term" value="F:structural constituent of ribosome"/>
    <property type="evidence" value="ECO:0007669"/>
    <property type="project" value="TreeGrafter"/>
</dbReference>
<dbReference type="EMBL" id="LZPO01107911">
    <property type="protein sequence ID" value="OBS60227.1"/>
    <property type="molecule type" value="Genomic_DNA"/>
</dbReference>
<sequence length="112" mass="13030">ISTELKVRPLRKTFAFERQEEAHVGKKEYRQMYKIDTGMARLSRRAGNFYVPTKPKSGFVIRTQDIYAVGSKVCKASVHMLRIVEPYNAWEYPNMTSINELIYRPGDVKISK</sequence>
<accession>A0A1A6G4C8</accession>
<dbReference type="Proteomes" id="UP000092124">
    <property type="component" value="Unassembled WGS sequence"/>
</dbReference>
<name>A0A1A6G4C8_NEOLE</name>
<evidence type="ECO:0000313" key="1">
    <source>
        <dbReference type="EMBL" id="OBS60227.1"/>
    </source>
</evidence>
<dbReference type="GO" id="GO:0003723">
    <property type="term" value="F:RNA binding"/>
    <property type="evidence" value="ECO:0007669"/>
    <property type="project" value="TreeGrafter"/>
</dbReference>
<dbReference type="AlphaFoldDB" id="A0A1A6G4C8"/>
<dbReference type="OrthoDB" id="28644at2759"/>
<dbReference type="PANTHER" id="PTHR11524:SF12">
    <property type="entry name" value="LARGE RIBOSOMAL SUBUNIT PROTEIN UL30"/>
    <property type="match status" value="1"/>
</dbReference>
<dbReference type="STRING" id="56216.A0A1A6G4C8"/>
<gene>
    <name evidence="1" type="ORF">A6R68_08654</name>
</gene>
<dbReference type="InterPro" id="IPR039699">
    <property type="entry name" value="Ribosomal_uL30"/>
</dbReference>
<feature type="non-terminal residue" evidence="1">
    <location>
        <position position="112"/>
    </location>
</feature>
<feature type="non-terminal residue" evidence="1">
    <location>
        <position position="1"/>
    </location>
</feature>
<reference evidence="1 2" key="1">
    <citation type="submission" date="2016-06" db="EMBL/GenBank/DDBJ databases">
        <title>The Draft Genome Sequence and Annotation of the Desert Woodrat Neotoma lepida.</title>
        <authorList>
            <person name="Campbell M."/>
            <person name="Oakeson K.F."/>
            <person name="Yandell M."/>
            <person name="Halpert J.R."/>
            <person name="Dearing D."/>
        </authorList>
    </citation>
    <scope>NUCLEOTIDE SEQUENCE [LARGE SCALE GENOMIC DNA]</scope>
    <source>
        <strain evidence="1">417</strain>
        <tissue evidence="1">Liver</tissue>
    </source>
</reference>
<dbReference type="InterPro" id="IPR036919">
    <property type="entry name" value="Ribo_uL30_ferredoxin-like_sf"/>
</dbReference>
<keyword evidence="2" id="KW-1185">Reference proteome</keyword>